<evidence type="ECO:0000256" key="10">
    <source>
        <dbReference type="ARBA" id="ARBA00060298"/>
    </source>
</evidence>
<evidence type="ECO:0000256" key="5">
    <source>
        <dbReference type="ARBA" id="ARBA00022475"/>
    </source>
</evidence>
<dbReference type="GO" id="GO:0022857">
    <property type="term" value="F:transmembrane transporter activity"/>
    <property type="evidence" value="ECO:0007669"/>
    <property type="project" value="InterPro"/>
</dbReference>
<dbReference type="Pfam" id="PF00528">
    <property type="entry name" value="BPD_transp_1"/>
    <property type="match status" value="1"/>
</dbReference>
<comment type="caution">
    <text evidence="15">The sequence shown here is derived from an EMBL/GenBank/DDBJ whole genome shotgun (WGS) entry which is preliminary data.</text>
</comment>
<keyword evidence="16" id="KW-1185">Reference proteome</keyword>
<evidence type="ECO:0000256" key="1">
    <source>
        <dbReference type="ARBA" id="ARBA00003159"/>
    </source>
</evidence>
<keyword evidence="7" id="KW-0029">Amino-acid transport</keyword>
<dbReference type="EMBL" id="RJKX01000011">
    <property type="protein sequence ID" value="ROQ01283.1"/>
    <property type="molecule type" value="Genomic_DNA"/>
</dbReference>
<comment type="similarity">
    <text evidence="3">Belongs to the binding-protein-dependent transport system permease family. HisMQ subfamily.</text>
</comment>
<dbReference type="InterPro" id="IPR043429">
    <property type="entry name" value="ArtM/GltK/GlnP/TcyL/YhdX-like"/>
</dbReference>
<comment type="subunit">
    <text evidence="11">The complex is composed of two ATP-binding proteins (GltL), two transmembrane proteins (GltJ and GltK) and a solute-binding protein (GltI).</text>
</comment>
<keyword evidence="4 13" id="KW-0813">Transport</keyword>
<dbReference type="Proteomes" id="UP000278222">
    <property type="component" value="Unassembled WGS sequence"/>
</dbReference>
<evidence type="ECO:0000313" key="15">
    <source>
        <dbReference type="EMBL" id="ROQ01283.1"/>
    </source>
</evidence>
<keyword evidence="5" id="KW-1003">Cell membrane</keyword>
<evidence type="ECO:0000256" key="3">
    <source>
        <dbReference type="ARBA" id="ARBA00010072"/>
    </source>
</evidence>
<dbReference type="InterPro" id="IPR000515">
    <property type="entry name" value="MetI-like"/>
</dbReference>
<protein>
    <recommendedName>
        <fullName evidence="12">Glutamate/aspartate import permease protein GltK</fullName>
    </recommendedName>
</protein>
<dbReference type="PANTHER" id="PTHR30614:SF20">
    <property type="entry name" value="GLUTAMINE TRANSPORT SYSTEM PERMEASE PROTEIN GLNP"/>
    <property type="match status" value="1"/>
</dbReference>
<evidence type="ECO:0000256" key="7">
    <source>
        <dbReference type="ARBA" id="ARBA00022970"/>
    </source>
</evidence>
<gene>
    <name evidence="15" type="ORF">EDC65_0461</name>
</gene>
<organism evidence="15 16">
    <name type="scientific">Stella humosa</name>
    <dbReference type="NCBI Taxonomy" id="94"/>
    <lineage>
        <taxon>Bacteria</taxon>
        <taxon>Pseudomonadati</taxon>
        <taxon>Pseudomonadota</taxon>
        <taxon>Alphaproteobacteria</taxon>
        <taxon>Rhodospirillales</taxon>
        <taxon>Stellaceae</taxon>
        <taxon>Stella</taxon>
    </lineage>
</organism>
<keyword evidence="6 13" id="KW-0812">Transmembrane</keyword>
<evidence type="ECO:0000259" key="14">
    <source>
        <dbReference type="PROSITE" id="PS50928"/>
    </source>
</evidence>
<dbReference type="CDD" id="cd06261">
    <property type="entry name" value="TM_PBP2"/>
    <property type="match status" value="1"/>
</dbReference>
<evidence type="ECO:0000256" key="9">
    <source>
        <dbReference type="ARBA" id="ARBA00023136"/>
    </source>
</evidence>
<dbReference type="PROSITE" id="PS50928">
    <property type="entry name" value="ABC_TM1"/>
    <property type="match status" value="1"/>
</dbReference>
<reference evidence="15 16" key="1">
    <citation type="submission" date="2018-11" db="EMBL/GenBank/DDBJ databases">
        <title>Genomic Encyclopedia of Type Strains, Phase IV (KMG-IV): sequencing the most valuable type-strain genomes for metagenomic binning, comparative biology and taxonomic classification.</title>
        <authorList>
            <person name="Goeker M."/>
        </authorList>
    </citation>
    <scope>NUCLEOTIDE SEQUENCE [LARGE SCALE GENOMIC DNA]</scope>
    <source>
        <strain evidence="15 16">DSM 5900</strain>
    </source>
</reference>
<dbReference type="SUPFAM" id="SSF161098">
    <property type="entry name" value="MetI-like"/>
    <property type="match status" value="1"/>
</dbReference>
<dbReference type="GO" id="GO:0043190">
    <property type="term" value="C:ATP-binding cassette (ABC) transporter complex"/>
    <property type="evidence" value="ECO:0007669"/>
    <property type="project" value="InterPro"/>
</dbReference>
<name>A0A3N1MC37_9PROT</name>
<feature type="domain" description="ABC transmembrane type-1" evidence="14">
    <location>
        <begin position="21"/>
        <end position="210"/>
    </location>
</feature>
<sequence>MIYQPDFSDIVLNIDLLARGAWLTLALWGLALGFGLAAGLVLGVVRSAGNRWLSLPAAAYVEVFRNTPVLVQLVWFYFAFPVLTGWQMSGFAAAALGLSLNTSAYCAEIFRGGIGSIARGQWEAGRALGMGYPALMRRIVLPQAVRRMVPAFTNRGIELGKMTAIASVISVHELMYEARQLSATTFRPLEVFTVIAVLYFVVIYPGTWLSYRLEARLARRG</sequence>
<dbReference type="InterPro" id="IPR010065">
    <property type="entry name" value="AA_ABC_transptr_permease_3TM"/>
</dbReference>
<dbReference type="GO" id="GO:0006865">
    <property type="term" value="P:amino acid transport"/>
    <property type="evidence" value="ECO:0007669"/>
    <property type="project" value="UniProtKB-KW"/>
</dbReference>
<comment type="subcellular location">
    <subcellularLocation>
        <location evidence="2">Cell inner membrane</location>
        <topology evidence="2">Multi-pass membrane protein</topology>
    </subcellularLocation>
    <subcellularLocation>
        <location evidence="13">Cell membrane</location>
        <topology evidence="13">Multi-pass membrane protein</topology>
    </subcellularLocation>
</comment>
<feature type="transmembrane region" description="Helical" evidence="13">
    <location>
        <begin position="191"/>
        <end position="211"/>
    </location>
</feature>
<dbReference type="AlphaFoldDB" id="A0A3N1MC37"/>
<feature type="transmembrane region" description="Helical" evidence="13">
    <location>
        <begin position="20"/>
        <end position="45"/>
    </location>
</feature>
<evidence type="ECO:0000256" key="13">
    <source>
        <dbReference type="RuleBase" id="RU363032"/>
    </source>
</evidence>
<accession>A0A3N1MC37</accession>
<keyword evidence="8 13" id="KW-1133">Transmembrane helix</keyword>
<evidence type="ECO:0000256" key="4">
    <source>
        <dbReference type="ARBA" id="ARBA00022448"/>
    </source>
</evidence>
<dbReference type="PANTHER" id="PTHR30614">
    <property type="entry name" value="MEMBRANE COMPONENT OF AMINO ACID ABC TRANSPORTER"/>
    <property type="match status" value="1"/>
</dbReference>
<proteinExistence type="inferred from homology"/>
<dbReference type="InterPro" id="IPR035906">
    <property type="entry name" value="MetI-like_sf"/>
</dbReference>
<evidence type="ECO:0000256" key="11">
    <source>
        <dbReference type="ARBA" id="ARBA00062718"/>
    </source>
</evidence>
<dbReference type="RefSeq" id="WP_123688063.1">
    <property type="nucleotide sequence ID" value="NZ_AP019700.1"/>
</dbReference>
<evidence type="ECO:0000313" key="16">
    <source>
        <dbReference type="Proteomes" id="UP000278222"/>
    </source>
</evidence>
<dbReference type="NCBIfam" id="TIGR01726">
    <property type="entry name" value="HEQRo_perm_3TM"/>
    <property type="match status" value="1"/>
</dbReference>
<keyword evidence="9 13" id="KW-0472">Membrane</keyword>
<dbReference type="FunFam" id="1.10.3720.10:FF:000006">
    <property type="entry name" value="Glutamate/aspartate ABC transporter, permease protein GltK"/>
    <property type="match status" value="1"/>
</dbReference>
<comment type="function">
    <text evidence="10">Part of the ABC transporter complex GltIJKL involved in glutamate and aspartate uptake. Probably responsible for the translocation of the substrate across the membrane.</text>
</comment>
<dbReference type="OrthoDB" id="7190458at2"/>
<evidence type="ECO:0000256" key="8">
    <source>
        <dbReference type="ARBA" id="ARBA00022989"/>
    </source>
</evidence>
<evidence type="ECO:0000256" key="2">
    <source>
        <dbReference type="ARBA" id="ARBA00004429"/>
    </source>
</evidence>
<evidence type="ECO:0000256" key="12">
    <source>
        <dbReference type="ARBA" id="ARBA00073645"/>
    </source>
</evidence>
<evidence type="ECO:0000256" key="6">
    <source>
        <dbReference type="ARBA" id="ARBA00022692"/>
    </source>
</evidence>
<comment type="function">
    <text evidence="1">Part of the binding-protein-dependent transport system for glutamine; probably responsible for the translocation of the substrate across the membrane.</text>
</comment>
<dbReference type="Gene3D" id="1.10.3720.10">
    <property type="entry name" value="MetI-like"/>
    <property type="match status" value="1"/>
</dbReference>